<feature type="transmembrane region" description="Helical" evidence="4">
    <location>
        <begin position="72"/>
        <end position="91"/>
    </location>
</feature>
<dbReference type="InterPro" id="IPR036259">
    <property type="entry name" value="MFS_trans_sf"/>
</dbReference>
<organism evidence="6 7">
    <name type="scientific">Biformimicrobium ophioploci</name>
    <dbReference type="NCBI Taxonomy" id="3036711"/>
    <lineage>
        <taxon>Bacteria</taxon>
        <taxon>Pseudomonadati</taxon>
        <taxon>Pseudomonadota</taxon>
        <taxon>Gammaproteobacteria</taxon>
        <taxon>Cellvibrionales</taxon>
        <taxon>Microbulbiferaceae</taxon>
        <taxon>Biformimicrobium</taxon>
    </lineage>
</organism>
<feature type="transmembrane region" description="Helical" evidence="4">
    <location>
        <begin position="134"/>
        <end position="156"/>
    </location>
</feature>
<keyword evidence="1 4" id="KW-0812">Transmembrane</keyword>
<reference evidence="6 7" key="1">
    <citation type="submission" date="2023-04" db="EMBL/GenBank/DDBJ databases">
        <title>Marinobulbifer ophiurae gen. nov., sp. Nov., isolate from tissue of brittle star Ophioplocus japonicus.</title>
        <authorList>
            <person name="Kawano K."/>
            <person name="Sawayama S."/>
            <person name="Nakagawa S."/>
        </authorList>
    </citation>
    <scope>NUCLEOTIDE SEQUENCE [LARGE SCALE GENOMIC DNA]</scope>
    <source>
        <strain evidence="6 7">NKW57</strain>
    </source>
</reference>
<evidence type="ECO:0000313" key="6">
    <source>
        <dbReference type="EMBL" id="GMG87928.1"/>
    </source>
</evidence>
<feature type="transmembrane region" description="Helical" evidence="4">
    <location>
        <begin position="295"/>
        <end position="316"/>
    </location>
</feature>
<evidence type="ECO:0000259" key="5">
    <source>
        <dbReference type="PROSITE" id="PS50850"/>
    </source>
</evidence>
<feature type="transmembrane region" description="Helical" evidence="4">
    <location>
        <begin position="362"/>
        <end position="381"/>
    </location>
</feature>
<proteinExistence type="predicted"/>
<dbReference type="Gene3D" id="1.20.1250.20">
    <property type="entry name" value="MFS general substrate transporter like domains"/>
    <property type="match status" value="1"/>
</dbReference>
<dbReference type="InterPro" id="IPR011701">
    <property type="entry name" value="MFS"/>
</dbReference>
<dbReference type="Proteomes" id="UP001224392">
    <property type="component" value="Unassembled WGS sequence"/>
</dbReference>
<accession>A0ABQ6M0Q1</accession>
<dbReference type="InterPro" id="IPR050327">
    <property type="entry name" value="Proton-linked_MCT"/>
</dbReference>
<name>A0ABQ6M0Q1_9GAMM</name>
<evidence type="ECO:0000256" key="3">
    <source>
        <dbReference type="ARBA" id="ARBA00023136"/>
    </source>
</evidence>
<feature type="transmembrane region" description="Helical" evidence="4">
    <location>
        <begin position="271"/>
        <end position="289"/>
    </location>
</feature>
<dbReference type="Pfam" id="PF07690">
    <property type="entry name" value="MFS_1"/>
    <property type="match status" value="1"/>
</dbReference>
<dbReference type="PANTHER" id="PTHR11360">
    <property type="entry name" value="MONOCARBOXYLATE TRANSPORTER"/>
    <property type="match status" value="1"/>
</dbReference>
<feature type="transmembrane region" description="Helical" evidence="4">
    <location>
        <begin position="97"/>
        <end position="122"/>
    </location>
</feature>
<evidence type="ECO:0000256" key="1">
    <source>
        <dbReference type="ARBA" id="ARBA00022692"/>
    </source>
</evidence>
<feature type="transmembrane region" description="Helical" evidence="4">
    <location>
        <begin position="242"/>
        <end position="262"/>
    </location>
</feature>
<evidence type="ECO:0000256" key="2">
    <source>
        <dbReference type="ARBA" id="ARBA00022989"/>
    </source>
</evidence>
<dbReference type="SUPFAM" id="SSF103473">
    <property type="entry name" value="MFS general substrate transporter"/>
    <property type="match status" value="1"/>
</dbReference>
<feature type="transmembrane region" description="Helical" evidence="4">
    <location>
        <begin position="328"/>
        <end position="350"/>
    </location>
</feature>
<feature type="transmembrane region" description="Helical" evidence="4">
    <location>
        <begin position="210"/>
        <end position="230"/>
    </location>
</feature>
<keyword evidence="3 4" id="KW-0472">Membrane</keyword>
<keyword evidence="7" id="KW-1185">Reference proteome</keyword>
<feature type="transmembrane region" description="Helical" evidence="4">
    <location>
        <begin position="162"/>
        <end position="180"/>
    </location>
</feature>
<dbReference type="PANTHER" id="PTHR11360:SF284">
    <property type="entry name" value="EG:103B4.3 PROTEIN-RELATED"/>
    <property type="match status" value="1"/>
</dbReference>
<feature type="domain" description="Major facilitator superfamily (MFS) profile" evidence="5">
    <location>
        <begin position="1"/>
        <end position="385"/>
    </location>
</feature>
<dbReference type="RefSeq" id="WP_285764540.1">
    <property type="nucleotide sequence ID" value="NZ_BSYJ01000004.1"/>
</dbReference>
<keyword evidence="2 4" id="KW-1133">Transmembrane helix</keyword>
<dbReference type="InterPro" id="IPR020846">
    <property type="entry name" value="MFS_dom"/>
</dbReference>
<protein>
    <recommendedName>
        <fullName evidence="5">Major facilitator superfamily (MFS) profile domain-containing protein</fullName>
    </recommendedName>
</protein>
<dbReference type="EMBL" id="BSYJ01000004">
    <property type="protein sequence ID" value="GMG87928.1"/>
    <property type="molecule type" value="Genomic_DNA"/>
</dbReference>
<evidence type="ECO:0000313" key="7">
    <source>
        <dbReference type="Proteomes" id="UP001224392"/>
    </source>
</evidence>
<gene>
    <name evidence="6" type="ORF">MNKW57_22490</name>
</gene>
<sequence>MKKYLIEILMFVSYALFAASWVSGAIVTPEIQAEFGEAGLANATWGSNAITIAKIIGNLAAAAILMKLGTRIAFSIALILIAAGGVGAFAGSYDTWVISRLLLGLGGALVIVYFSPLVLHYFSPEERPTINGINAAAFNTGNLLALTSTGVLLTVLGSWQNLMLTYGIATAALLVLWWLASENIPLSRNADNKETEHYGYKDGLKDPVNWWLPLAYCGVLFCYIAIFALFPLIDGFAVKSTHLSAVMIAAGMFGTVAGIIATKKLARRIPVLRYSGLALTLFAAAMVLVREPVLAYSAAALAGFFMFLPMTALVTLPQELPGMTPARITVIFAMFWSVSYLIETGLMYGAGLLADSTGQPAMAAYFAVICSASLFVFSFALPETGKVVTKNEDGEMENATA</sequence>
<feature type="transmembrane region" description="Helical" evidence="4">
    <location>
        <begin position="48"/>
        <end position="65"/>
    </location>
</feature>
<dbReference type="CDD" id="cd06174">
    <property type="entry name" value="MFS"/>
    <property type="match status" value="1"/>
</dbReference>
<dbReference type="PROSITE" id="PS50850">
    <property type="entry name" value="MFS"/>
    <property type="match status" value="1"/>
</dbReference>
<evidence type="ECO:0000256" key="4">
    <source>
        <dbReference type="SAM" id="Phobius"/>
    </source>
</evidence>
<comment type="caution">
    <text evidence="6">The sequence shown here is derived from an EMBL/GenBank/DDBJ whole genome shotgun (WGS) entry which is preliminary data.</text>
</comment>